<name>A0A1Z5IK96_9LACO</name>
<feature type="transmembrane region" description="Helical" evidence="7">
    <location>
        <begin position="75"/>
        <end position="96"/>
    </location>
</feature>
<feature type="transmembrane region" description="Helical" evidence="7">
    <location>
        <begin position="366"/>
        <end position="384"/>
    </location>
</feature>
<dbReference type="InterPro" id="IPR011701">
    <property type="entry name" value="MFS"/>
</dbReference>
<evidence type="ECO:0000313" key="10">
    <source>
        <dbReference type="Proteomes" id="UP000198402"/>
    </source>
</evidence>
<comment type="subcellular location">
    <subcellularLocation>
        <location evidence="1">Cell membrane</location>
        <topology evidence="1">Multi-pass membrane protein</topology>
    </subcellularLocation>
</comment>
<sequence>MSKYRLQAVVFVLVAFMLGCNEFMVVGILSDIASHLHVSIAAIGYLVTIFAMVYAVSTPFITILTSKYNRYKTMLVLIIIFLIGNTLSGLATNYWSMLVSRVVTAAVAGSIISLIMTFTTVVAPREKRANLVSWVSAGFSIAAVIGIPIGTTISTNYGWRYAFYAVSVITVIIFFLLIWLLPKHVKQVQGSIKGQLSLLKDRRIYLAVILVLFTAASMYGYYTYIRPLLTTTLGFSNASLNILLFVIGFMSIVSTRWSGRIADHGGLRVIPKYYVVNTIFLVFLPLALSTKATGLTLLLMISLIVTIFNTPVQIHFLNVAERDYPQSLVLASSLYSIFFNFGISLGSATSSVLVGTVGLRNISLGSAVYAVISLSLIIALNRAIKAKKQASKSYQPE</sequence>
<feature type="transmembrane region" description="Helical" evidence="7">
    <location>
        <begin position="131"/>
        <end position="149"/>
    </location>
</feature>
<evidence type="ECO:0000256" key="2">
    <source>
        <dbReference type="ARBA" id="ARBA00022448"/>
    </source>
</evidence>
<dbReference type="SUPFAM" id="SSF103473">
    <property type="entry name" value="MFS general substrate transporter"/>
    <property type="match status" value="1"/>
</dbReference>
<dbReference type="GO" id="GO:0005886">
    <property type="term" value="C:plasma membrane"/>
    <property type="evidence" value="ECO:0007669"/>
    <property type="project" value="UniProtKB-SubCell"/>
</dbReference>
<feature type="transmembrane region" description="Helical" evidence="7">
    <location>
        <begin position="203"/>
        <end position="222"/>
    </location>
</feature>
<dbReference type="PROSITE" id="PS50850">
    <property type="entry name" value="MFS"/>
    <property type="match status" value="1"/>
</dbReference>
<evidence type="ECO:0000256" key="3">
    <source>
        <dbReference type="ARBA" id="ARBA00022475"/>
    </source>
</evidence>
<dbReference type="InterPro" id="IPR020846">
    <property type="entry name" value="MFS_dom"/>
</dbReference>
<keyword evidence="4 7" id="KW-0812">Transmembrane</keyword>
<dbReference type="Pfam" id="PF07690">
    <property type="entry name" value="MFS_1"/>
    <property type="match status" value="1"/>
</dbReference>
<organism evidence="9 10">
    <name type="scientific">Secundilactobacillus silagei JCM 19001</name>
    <dbReference type="NCBI Taxonomy" id="1302250"/>
    <lineage>
        <taxon>Bacteria</taxon>
        <taxon>Bacillati</taxon>
        <taxon>Bacillota</taxon>
        <taxon>Bacilli</taxon>
        <taxon>Lactobacillales</taxon>
        <taxon>Lactobacillaceae</taxon>
        <taxon>Secundilactobacillus</taxon>
    </lineage>
</organism>
<dbReference type="EMBL" id="BCMG01000012">
    <property type="protein sequence ID" value="GAX02116.1"/>
    <property type="molecule type" value="Genomic_DNA"/>
</dbReference>
<comment type="caution">
    <text evidence="9">The sequence shown here is derived from an EMBL/GenBank/DDBJ whole genome shotgun (WGS) entry which is preliminary data.</text>
</comment>
<dbReference type="CDD" id="cd17324">
    <property type="entry name" value="MFS_NepI_like"/>
    <property type="match status" value="1"/>
</dbReference>
<dbReference type="OrthoDB" id="9788453at2"/>
<dbReference type="PANTHER" id="PTHR43124:SF3">
    <property type="entry name" value="CHLORAMPHENICOL EFFLUX PUMP RV0191"/>
    <property type="match status" value="1"/>
</dbReference>
<dbReference type="STRING" id="1302250.GCA_001313225_02707"/>
<keyword evidence="5 7" id="KW-1133">Transmembrane helix</keyword>
<proteinExistence type="predicted"/>
<dbReference type="PANTHER" id="PTHR43124">
    <property type="entry name" value="PURINE EFFLUX PUMP PBUE"/>
    <property type="match status" value="1"/>
</dbReference>
<dbReference type="Proteomes" id="UP000198402">
    <property type="component" value="Unassembled WGS sequence"/>
</dbReference>
<dbReference type="RefSeq" id="WP_089137193.1">
    <property type="nucleotide sequence ID" value="NZ_BCMG01000012.1"/>
</dbReference>
<evidence type="ECO:0000256" key="5">
    <source>
        <dbReference type="ARBA" id="ARBA00022989"/>
    </source>
</evidence>
<feature type="transmembrane region" description="Helical" evidence="7">
    <location>
        <begin position="40"/>
        <end position="63"/>
    </location>
</feature>
<reference evidence="9 10" key="1">
    <citation type="submission" date="2015-11" db="EMBL/GenBank/DDBJ databases">
        <title>Draft genome sequences of new species of the genus Lactobacillus isolated from orchardgrass silage.</title>
        <authorList>
            <person name="Tohno M."/>
            <person name="Tanizawa Y."/>
            <person name="Arita M."/>
        </authorList>
    </citation>
    <scope>NUCLEOTIDE SEQUENCE [LARGE SCALE GENOMIC DNA]</scope>
    <source>
        <strain evidence="9 10">IWT126</strain>
    </source>
</reference>
<feature type="transmembrane region" description="Helical" evidence="7">
    <location>
        <begin position="102"/>
        <end position="124"/>
    </location>
</feature>
<evidence type="ECO:0000256" key="1">
    <source>
        <dbReference type="ARBA" id="ARBA00004651"/>
    </source>
</evidence>
<dbReference type="PROSITE" id="PS51257">
    <property type="entry name" value="PROKAR_LIPOPROTEIN"/>
    <property type="match status" value="1"/>
</dbReference>
<keyword evidence="10" id="KW-1185">Reference proteome</keyword>
<dbReference type="InterPro" id="IPR050189">
    <property type="entry name" value="MFS_Efflux_Transporters"/>
</dbReference>
<gene>
    <name evidence="9" type="ORF">IWT126_02180</name>
</gene>
<keyword evidence="3" id="KW-1003">Cell membrane</keyword>
<feature type="transmembrane region" description="Helical" evidence="7">
    <location>
        <begin position="234"/>
        <end position="253"/>
    </location>
</feature>
<dbReference type="GO" id="GO:0022857">
    <property type="term" value="F:transmembrane transporter activity"/>
    <property type="evidence" value="ECO:0007669"/>
    <property type="project" value="InterPro"/>
</dbReference>
<accession>A0A1Z5IK96</accession>
<feature type="transmembrane region" description="Helical" evidence="7">
    <location>
        <begin position="273"/>
        <end position="289"/>
    </location>
</feature>
<evidence type="ECO:0000313" key="9">
    <source>
        <dbReference type="EMBL" id="GAX02116.1"/>
    </source>
</evidence>
<feature type="transmembrane region" description="Helical" evidence="7">
    <location>
        <begin position="328"/>
        <end position="354"/>
    </location>
</feature>
<dbReference type="InterPro" id="IPR036259">
    <property type="entry name" value="MFS_trans_sf"/>
</dbReference>
<feature type="domain" description="Major facilitator superfamily (MFS) profile" evidence="8">
    <location>
        <begin position="7"/>
        <end position="385"/>
    </location>
</feature>
<evidence type="ECO:0000256" key="6">
    <source>
        <dbReference type="ARBA" id="ARBA00023136"/>
    </source>
</evidence>
<feature type="transmembrane region" description="Helical" evidence="7">
    <location>
        <begin position="295"/>
        <end position="316"/>
    </location>
</feature>
<keyword evidence="2" id="KW-0813">Transport</keyword>
<dbReference type="Gene3D" id="1.20.1250.20">
    <property type="entry name" value="MFS general substrate transporter like domains"/>
    <property type="match status" value="1"/>
</dbReference>
<evidence type="ECO:0000256" key="7">
    <source>
        <dbReference type="SAM" id="Phobius"/>
    </source>
</evidence>
<evidence type="ECO:0000259" key="8">
    <source>
        <dbReference type="PROSITE" id="PS50850"/>
    </source>
</evidence>
<feature type="transmembrane region" description="Helical" evidence="7">
    <location>
        <begin position="161"/>
        <end position="182"/>
    </location>
</feature>
<protein>
    <submittedName>
        <fullName evidence="9">Major facilitator superfamily transporter</fullName>
    </submittedName>
</protein>
<keyword evidence="6 7" id="KW-0472">Membrane</keyword>
<dbReference type="AlphaFoldDB" id="A0A1Z5IK96"/>
<evidence type="ECO:0000256" key="4">
    <source>
        <dbReference type="ARBA" id="ARBA00022692"/>
    </source>
</evidence>